<evidence type="ECO:0000313" key="1">
    <source>
        <dbReference type="EMBL" id="TGY80077.1"/>
    </source>
</evidence>
<comment type="caution">
    <text evidence="1">The sequence shown here is derived from an EMBL/GenBank/DDBJ whole genome shotgun (WGS) entry which is preliminary data.</text>
</comment>
<sequence length="146" mass="17737">MTGSFLTRHNPNDYINLFEFELALALFLNDPSLETRIKRQIDLESTNWDNNSFFHSYGITIEEWKQDLYERMSDREALMAQVEKNLESRRIRNLNEAQFVIDDFVLDSEQPKSMLRRWKEFREDFRHTRISLWRQLIAKIKGEEYP</sequence>
<evidence type="ECO:0000313" key="2">
    <source>
        <dbReference type="Proteomes" id="UP000306319"/>
    </source>
</evidence>
<dbReference type="Proteomes" id="UP000306319">
    <property type="component" value="Unassembled WGS sequence"/>
</dbReference>
<organism evidence="1 2">
    <name type="scientific">Lepagella muris</name>
    <dbReference type="NCBI Taxonomy" id="3032870"/>
    <lineage>
        <taxon>Bacteria</taxon>
        <taxon>Pseudomonadati</taxon>
        <taxon>Bacteroidota</taxon>
        <taxon>Bacteroidia</taxon>
        <taxon>Bacteroidales</taxon>
        <taxon>Muribaculaceae</taxon>
        <taxon>Lepagella</taxon>
    </lineage>
</organism>
<gene>
    <name evidence="1" type="ORF">E5331_04650</name>
</gene>
<dbReference type="EMBL" id="SRYB01000004">
    <property type="protein sequence ID" value="TGY80077.1"/>
    <property type="molecule type" value="Genomic_DNA"/>
</dbReference>
<proteinExistence type="predicted"/>
<reference evidence="1" key="1">
    <citation type="submission" date="2019-04" db="EMBL/GenBank/DDBJ databases">
        <title>Microbes associate with the intestines of laboratory mice.</title>
        <authorList>
            <person name="Navarre W."/>
            <person name="Wong E."/>
            <person name="Huang K."/>
            <person name="Tropini C."/>
            <person name="Ng K."/>
            <person name="Yu B."/>
        </authorList>
    </citation>
    <scope>NUCLEOTIDE SEQUENCE</scope>
    <source>
        <strain evidence="1">NM04_E33</strain>
    </source>
</reference>
<name>A0AC61RJ15_9BACT</name>
<accession>A0AC61RJ15</accession>
<keyword evidence="2" id="KW-1185">Reference proteome</keyword>
<protein>
    <submittedName>
        <fullName evidence="1">Uncharacterized protein</fullName>
    </submittedName>
</protein>